<keyword evidence="8" id="KW-1185">Reference proteome</keyword>
<evidence type="ECO:0000256" key="3">
    <source>
        <dbReference type="ARBA" id="ARBA00022764"/>
    </source>
</evidence>
<dbReference type="InterPro" id="IPR012480">
    <property type="entry name" value="Hepar_II_III_C"/>
</dbReference>
<dbReference type="AlphaFoldDB" id="A0A4R5U252"/>
<keyword evidence="4" id="KW-0456">Lyase</keyword>
<feature type="domain" description="Heparin-sulfate lyase N-terminal" evidence="6">
    <location>
        <begin position="165"/>
        <end position="282"/>
    </location>
</feature>
<dbReference type="Pfam" id="PF07940">
    <property type="entry name" value="Hepar_II_III_C"/>
    <property type="match status" value="1"/>
</dbReference>
<dbReference type="GO" id="GO:0042597">
    <property type="term" value="C:periplasmic space"/>
    <property type="evidence" value="ECO:0007669"/>
    <property type="project" value="UniProtKB-SubCell"/>
</dbReference>
<dbReference type="SUPFAM" id="SSF53474">
    <property type="entry name" value="alpha/beta-Hydrolases"/>
    <property type="match status" value="1"/>
</dbReference>
<dbReference type="OrthoDB" id="4592556at2"/>
<evidence type="ECO:0000313" key="8">
    <source>
        <dbReference type="Proteomes" id="UP000295411"/>
    </source>
</evidence>
<dbReference type="Proteomes" id="UP000295411">
    <property type="component" value="Unassembled WGS sequence"/>
</dbReference>
<dbReference type="SUPFAM" id="SSF48230">
    <property type="entry name" value="Chondroitin AC/alginate lyase"/>
    <property type="match status" value="1"/>
</dbReference>
<dbReference type="InterPro" id="IPR008929">
    <property type="entry name" value="Chondroitin_lyas"/>
</dbReference>
<accession>A0A4R5U252</accession>
<sequence>MMFSPSRLSTLQRMVHEQLSTASTPAARSRAQRFLDEEVIASPGFGDCPFDAGSVWEGTDSRARDRYHHGFLFFGDWVKTILADDTTQVRAARAAVGIVETWTKLHGDQAHASDMAYHDETTAQRLLSLIAIRPAIAAVLPREDAEVLAPLMSSTAALLARQEFHAGSNNHGMFQDLALLYWSIVADNPHSNHAEYYSLAMSRLRRYFEASFTADGVHVENAPTYHLMVSRQAKNVMDLAVAAEHTDSAFYSNLIRRAERYATHALMPNGTYPPISDTQQNEIAKSGARGVFPGPEFLYATTQGLRGKPPQEKTLVLPDSGYAIYRSAWGDPDATYAFFSAAYNADYHKHSDDLSFFLHSGGIDLLSESGPYSYDYKDPFSKYAYSQFAHNSLVVDGTSLPRTDGRADRVSLRAVEERADGFTVVGTNGRYDDVVHERTVEVREANGKPLFDLTDEIISTSQHSYQLLWNLGTEVSVVLHGQGFELFRDGLKVMDLMVDADVPVTLALREGVEKPRPLGWRFPKFGQAVPAKVVTVSFNGQNTRVRTKIRLSDFSYTERLSPADPAWSRHSGEVPVNYLFRPGASARGREHLAVVFSAIHQPGDFTYNYKATVDEVDISALYILDDFGDQGAYYHSDHRSETIYRSVQALILGIANKHGIEASKLVAVGSSKGGTAALIHGMTLPFGRIIVGAPQTRIGTFVAGPHPNILQFMAGGTSEQDIEHLNGIVQRAALTAGSIPRTSILVGANDHHLRGHVEPLLDDMASKGLPRPAVTVLPDLSHADIGSVFRFFLAANLEQFVSGKGEEALPYIISPGKSPGSVRLKVYAPAGTRLAYRLYLDAEVVAKRGYADRQVVVFEDLAPGRYRIRVYLQAPDGTEPTAFTTRWVGLRKV</sequence>
<evidence type="ECO:0000256" key="1">
    <source>
        <dbReference type="ARBA" id="ARBA00004418"/>
    </source>
</evidence>
<organism evidence="7 8">
    <name type="scientific">Arthrobacter crusticola</name>
    <dbReference type="NCBI Taxonomy" id="2547960"/>
    <lineage>
        <taxon>Bacteria</taxon>
        <taxon>Bacillati</taxon>
        <taxon>Actinomycetota</taxon>
        <taxon>Actinomycetes</taxon>
        <taxon>Micrococcales</taxon>
        <taxon>Micrococcaceae</taxon>
        <taxon>Arthrobacter</taxon>
    </lineage>
</organism>
<dbReference type="Pfam" id="PF16889">
    <property type="entry name" value="Hepar_II_III_N"/>
    <property type="match status" value="1"/>
</dbReference>
<dbReference type="InterPro" id="IPR031680">
    <property type="entry name" value="Hepar_II_III_N"/>
</dbReference>
<protein>
    <submittedName>
        <fullName evidence="7">Uncharacterized protein</fullName>
    </submittedName>
</protein>
<proteinExistence type="predicted"/>
<evidence type="ECO:0000259" key="5">
    <source>
        <dbReference type="Pfam" id="PF07940"/>
    </source>
</evidence>
<gene>
    <name evidence="7" type="ORF">E2F48_00925</name>
</gene>
<evidence type="ECO:0000256" key="2">
    <source>
        <dbReference type="ARBA" id="ARBA00022729"/>
    </source>
</evidence>
<dbReference type="EMBL" id="SMTK01000001">
    <property type="protein sequence ID" value="TDK27729.1"/>
    <property type="molecule type" value="Genomic_DNA"/>
</dbReference>
<reference evidence="7 8" key="1">
    <citation type="submission" date="2019-03" db="EMBL/GenBank/DDBJ databases">
        <title>Arthrobacter sp. nov., an bacterium isolated from biocrust in Mu Us Desert.</title>
        <authorList>
            <person name="Lixiong L."/>
        </authorList>
    </citation>
    <scope>NUCLEOTIDE SEQUENCE [LARGE SCALE GENOMIC DNA]</scope>
    <source>
        <strain evidence="7 8">SLN-3</strain>
    </source>
</reference>
<dbReference type="Gene3D" id="1.50.10.100">
    <property type="entry name" value="Chondroitin AC/alginate lyase"/>
    <property type="match status" value="1"/>
</dbReference>
<comment type="caution">
    <text evidence="7">The sequence shown here is derived from an EMBL/GenBank/DDBJ whole genome shotgun (WGS) entry which is preliminary data.</text>
</comment>
<keyword evidence="3" id="KW-0574">Periplasm</keyword>
<dbReference type="PANTHER" id="PTHR39210">
    <property type="entry name" value="HEPARIN-SULFATE LYASE"/>
    <property type="match status" value="1"/>
</dbReference>
<dbReference type="Gene3D" id="2.70.98.70">
    <property type="match status" value="1"/>
</dbReference>
<dbReference type="PANTHER" id="PTHR39210:SF1">
    <property type="entry name" value="HEPARIN-SULFATE LYASE"/>
    <property type="match status" value="1"/>
</dbReference>
<name>A0A4R5U252_9MICC</name>
<evidence type="ECO:0000259" key="6">
    <source>
        <dbReference type="Pfam" id="PF16889"/>
    </source>
</evidence>
<dbReference type="GO" id="GO:0016829">
    <property type="term" value="F:lyase activity"/>
    <property type="evidence" value="ECO:0007669"/>
    <property type="project" value="UniProtKB-KW"/>
</dbReference>
<feature type="domain" description="Heparinase II/III-like C-terminal" evidence="5">
    <location>
        <begin position="315"/>
        <end position="544"/>
    </location>
</feature>
<comment type="subcellular location">
    <subcellularLocation>
        <location evidence="1">Periplasm</location>
    </subcellularLocation>
</comment>
<keyword evidence="2" id="KW-0732">Signal</keyword>
<evidence type="ECO:0000313" key="7">
    <source>
        <dbReference type="EMBL" id="TDK27729.1"/>
    </source>
</evidence>
<evidence type="ECO:0000256" key="4">
    <source>
        <dbReference type="ARBA" id="ARBA00023239"/>
    </source>
</evidence>
<dbReference type="InterPro" id="IPR029058">
    <property type="entry name" value="AB_hydrolase_fold"/>
</dbReference>